<protein>
    <submittedName>
        <fullName evidence="1">Uncharacterized protein</fullName>
    </submittedName>
</protein>
<organism evidence="1 2">
    <name type="scientific">Coemansia brasiliensis</name>
    <dbReference type="NCBI Taxonomy" id="2650707"/>
    <lineage>
        <taxon>Eukaryota</taxon>
        <taxon>Fungi</taxon>
        <taxon>Fungi incertae sedis</taxon>
        <taxon>Zoopagomycota</taxon>
        <taxon>Kickxellomycotina</taxon>
        <taxon>Kickxellomycetes</taxon>
        <taxon>Kickxellales</taxon>
        <taxon>Kickxellaceae</taxon>
        <taxon>Coemansia</taxon>
    </lineage>
</organism>
<comment type="caution">
    <text evidence="1">The sequence shown here is derived from an EMBL/GenBank/DDBJ whole genome shotgun (WGS) entry which is preliminary data.</text>
</comment>
<evidence type="ECO:0000313" key="1">
    <source>
        <dbReference type="EMBL" id="KAJ2846561.1"/>
    </source>
</evidence>
<feature type="non-terminal residue" evidence="1">
    <location>
        <position position="440"/>
    </location>
</feature>
<proteinExistence type="predicted"/>
<dbReference type="Proteomes" id="UP001139887">
    <property type="component" value="Unassembled WGS sequence"/>
</dbReference>
<evidence type="ECO:0000313" key="2">
    <source>
        <dbReference type="Proteomes" id="UP001139887"/>
    </source>
</evidence>
<reference evidence="1" key="1">
    <citation type="submission" date="2022-07" db="EMBL/GenBank/DDBJ databases">
        <title>Phylogenomic reconstructions and comparative analyses of Kickxellomycotina fungi.</title>
        <authorList>
            <person name="Reynolds N.K."/>
            <person name="Stajich J.E."/>
            <person name="Barry K."/>
            <person name="Grigoriev I.V."/>
            <person name="Crous P."/>
            <person name="Smith M.E."/>
        </authorList>
    </citation>
    <scope>NUCLEOTIDE SEQUENCE</scope>
    <source>
        <strain evidence="1">NRRL 1566</strain>
    </source>
</reference>
<sequence length="440" mass="47822">MARLTQSSADDPIQQILECLANPAALNSLYRLYGSSPDIRASLRLIPLAYIDVLCTASQAANLVKQGTETALQRPFEALGTGLLRLVAEKALNGTDSAAIMLADLLDNDTIPFQTSRMLSEHHLAVKNILPRVQSQQQFSSYTHLLRALSWRSSSSSDSREWVPCLLEAVAEGIFLENGNEQLTQLLCLFSFLLVQYGDKAVDALESLNIVRKLARHIIKLLSEPSPLVAAPALHVLTCLLLHPRKATDIESQPAALRSTPLTILADTLGNKLFDDTHMERTLVLAADLCINCCAGERDGHAAAGSPNTVNGQIQAIADDLLVLDAVSGVIRAIASAQTHEVRDRLFQSTKLLPAIEHLVAMAERDRRYLSPLLAIVNSILSFSSCDTTWPLVSELVCPRQQLHMEDSAAQDTSANSSSPSMLDTIVDMVISGIEDMVDT</sequence>
<dbReference type="EMBL" id="JANBUW010000508">
    <property type="protein sequence ID" value="KAJ2846561.1"/>
    <property type="molecule type" value="Genomic_DNA"/>
</dbReference>
<keyword evidence="2" id="KW-1185">Reference proteome</keyword>
<accession>A0A9W8I4Z0</accession>
<gene>
    <name evidence="1" type="ORF">IWW36_004296</name>
</gene>
<dbReference type="OrthoDB" id="5591338at2759"/>
<dbReference type="AlphaFoldDB" id="A0A9W8I4Z0"/>
<name>A0A9W8I4Z0_9FUNG</name>